<dbReference type="Proteomes" id="UP000034164">
    <property type="component" value="Unassembled WGS sequence"/>
</dbReference>
<gene>
    <name evidence="2" type="ORF">EMCG_05625</name>
</gene>
<dbReference type="PANTHER" id="PTHR36142">
    <property type="entry name" value="METALLO-HYDROLASE/OXIDOREDUCTASE SUPERFAMILY PROTEIN"/>
    <property type="match status" value="1"/>
</dbReference>
<name>A0A0G2JC81_9EURO</name>
<evidence type="ECO:0000313" key="2">
    <source>
        <dbReference type="EMBL" id="KKZ68771.1"/>
    </source>
</evidence>
<dbReference type="InterPro" id="IPR036866">
    <property type="entry name" value="RibonucZ/Hydroxyglut_hydro"/>
</dbReference>
<evidence type="ECO:0000313" key="3">
    <source>
        <dbReference type="Proteomes" id="UP000034164"/>
    </source>
</evidence>
<accession>A0A0G2JC81</accession>
<dbReference type="PANTHER" id="PTHR36142:SF5">
    <property type="entry name" value="METALLO-BETA-LACTAMASE DOMAIN-CONTAINING PROTEIN"/>
    <property type="match status" value="1"/>
</dbReference>
<dbReference type="VEuPathDB" id="FungiDB:EMCG_05625"/>
<sequence length="433" mass="47071">MSLTVKHLNADTTFLLTLSPDEDDSICRDSKPSPTFTILVDPWLSGRTVIGHRWFASAEHSVQSCINHLSQLDKEPDLVIVSQAKPDHCHEPTLRQLPRNSSKTAIAAEPKAAKAIRKFGHFHHTKIVTIPEYSSRRPESVLRFRIEPLAEKGEAGEVTVALVPARDTAGVHNAIGITYQAPTAGPCSGSLSTANIPLLDHPTREKFPPVVSLSEQPKEDGQHVRSASTSSLPNPNPEPKQSRNFRSSITSKLTLSSHRHPCNSPSRPGPQDAITPEPTSLASAPSTSFPESQHLTSRPCVAPISILYSPHGVPSNSSLDRYTSKHLHIHANNPDSRALTLLIHSFDCVQSPWYLGGNIIAGANGGGVALAKKLRAKFWVGAHDEEKVSGGVIVNFLKTEREMVEDITRMVRKGGVECDVRDLAVGEEIVLRG</sequence>
<comment type="caution">
    <text evidence="2">The sequence shown here is derived from an EMBL/GenBank/DDBJ whole genome shotgun (WGS) entry which is preliminary data.</text>
</comment>
<dbReference type="AlphaFoldDB" id="A0A0G2JC81"/>
<organism evidence="2 3">
    <name type="scientific">[Emmonsia] crescens</name>
    <dbReference type="NCBI Taxonomy" id="73230"/>
    <lineage>
        <taxon>Eukaryota</taxon>
        <taxon>Fungi</taxon>
        <taxon>Dikarya</taxon>
        <taxon>Ascomycota</taxon>
        <taxon>Pezizomycotina</taxon>
        <taxon>Eurotiomycetes</taxon>
        <taxon>Eurotiomycetidae</taxon>
        <taxon>Onygenales</taxon>
        <taxon>Ajellomycetaceae</taxon>
        <taxon>Emergomyces</taxon>
    </lineage>
</organism>
<dbReference type="OrthoDB" id="332863at2759"/>
<dbReference type="Gene3D" id="3.60.15.10">
    <property type="entry name" value="Ribonuclease Z/Hydroxyacylglutathione hydrolase-like"/>
    <property type="match status" value="1"/>
</dbReference>
<evidence type="ECO:0000256" key="1">
    <source>
        <dbReference type="SAM" id="MobiDB-lite"/>
    </source>
</evidence>
<feature type="region of interest" description="Disordered" evidence="1">
    <location>
        <begin position="210"/>
        <end position="295"/>
    </location>
</feature>
<dbReference type="EMBL" id="LCZI01000042">
    <property type="protein sequence ID" value="KKZ68771.1"/>
    <property type="molecule type" value="Genomic_DNA"/>
</dbReference>
<reference evidence="3" key="1">
    <citation type="journal article" date="2015" name="PLoS Genet.">
        <title>The dynamic genome and transcriptome of the human fungal pathogen Blastomyces and close relative Emmonsia.</title>
        <authorList>
            <person name="Munoz J.F."/>
            <person name="Gauthier G.M."/>
            <person name="Desjardins C.A."/>
            <person name="Gallo J.E."/>
            <person name="Holder J."/>
            <person name="Sullivan T.D."/>
            <person name="Marty A.J."/>
            <person name="Carmen J.C."/>
            <person name="Chen Z."/>
            <person name="Ding L."/>
            <person name="Gujja S."/>
            <person name="Magrini V."/>
            <person name="Misas E."/>
            <person name="Mitreva M."/>
            <person name="Priest M."/>
            <person name="Saif S."/>
            <person name="Whiston E.A."/>
            <person name="Young S."/>
            <person name="Zeng Q."/>
            <person name="Goldman W.E."/>
            <person name="Mardis E.R."/>
            <person name="Taylor J.W."/>
            <person name="McEwen J.G."/>
            <person name="Clay O.K."/>
            <person name="Klein B.S."/>
            <person name="Cuomo C.A."/>
        </authorList>
    </citation>
    <scope>NUCLEOTIDE SEQUENCE [LARGE SCALE GENOMIC DNA]</scope>
    <source>
        <strain evidence="3">UAMH 3008</strain>
    </source>
</reference>
<feature type="compositionally biased region" description="Polar residues" evidence="1">
    <location>
        <begin position="242"/>
        <end position="256"/>
    </location>
</feature>
<feature type="compositionally biased region" description="Polar residues" evidence="1">
    <location>
        <begin position="277"/>
        <end position="295"/>
    </location>
</feature>
<proteinExistence type="predicted"/>
<protein>
    <submittedName>
        <fullName evidence="2">Uncharacterized protein</fullName>
    </submittedName>
</protein>